<dbReference type="EMBL" id="JACHJI010000004">
    <property type="protein sequence ID" value="MBB4898894.1"/>
    <property type="molecule type" value="Genomic_DNA"/>
</dbReference>
<feature type="signal peptide" evidence="1">
    <location>
        <begin position="1"/>
        <end position="32"/>
    </location>
</feature>
<name>A0A7W7PQT5_9ACTN</name>
<comment type="caution">
    <text evidence="2">The sequence shown here is derived from an EMBL/GenBank/DDBJ whole genome shotgun (WGS) entry which is preliminary data.</text>
</comment>
<sequence>MTGLAHRWSARAAGAATAALLIVGSAAGTAFAAETDRTAVRADGYEPTFDVTAQYAVVATTHPDAEGCGGFEVVGTGTATGKPIDSGTWTQDEEACTVTVPGKYDIKGTATITESDGDELNVSYQLTAPMTGDTRVYPTGTFKITGGTGEYQFATGSGKMNAWVNLLDHDNVSCRLMGEIKYLG</sequence>
<proteinExistence type="predicted"/>
<organism evidence="2 3">
    <name type="scientific">Streptomyces griseomycini</name>
    <dbReference type="NCBI Taxonomy" id="66895"/>
    <lineage>
        <taxon>Bacteria</taxon>
        <taxon>Bacillati</taxon>
        <taxon>Actinomycetota</taxon>
        <taxon>Actinomycetes</taxon>
        <taxon>Kitasatosporales</taxon>
        <taxon>Streptomycetaceae</taxon>
        <taxon>Streptomyces</taxon>
    </lineage>
</organism>
<feature type="chain" id="PRO_5031512099" evidence="1">
    <location>
        <begin position="33"/>
        <end position="184"/>
    </location>
</feature>
<reference evidence="2 3" key="1">
    <citation type="submission" date="2020-08" db="EMBL/GenBank/DDBJ databases">
        <title>Genomic Encyclopedia of Type Strains, Phase III (KMG-III): the genomes of soil and plant-associated and newly described type strains.</title>
        <authorList>
            <person name="Whitman W."/>
        </authorList>
    </citation>
    <scope>NUCLEOTIDE SEQUENCE [LARGE SCALE GENOMIC DNA]</scope>
    <source>
        <strain evidence="2 3">CECT 3273</strain>
    </source>
</reference>
<dbReference type="AlphaFoldDB" id="A0A7W7PQT5"/>
<gene>
    <name evidence="2" type="ORF">FHS37_002952</name>
</gene>
<evidence type="ECO:0000256" key="1">
    <source>
        <dbReference type="SAM" id="SignalP"/>
    </source>
</evidence>
<protein>
    <submittedName>
        <fullName evidence="2">Uncharacterized protein</fullName>
    </submittedName>
</protein>
<accession>A0A7W7PQT5</accession>
<dbReference type="Proteomes" id="UP000579523">
    <property type="component" value="Unassembled WGS sequence"/>
</dbReference>
<evidence type="ECO:0000313" key="3">
    <source>
        <dbReference type="Proteomes" id="UP000579523"/>
    </source>
</evidence>
<dbReference type="RefSeq" id="WP_184821097.1">
    <property type="nucleotide sequence ID" value="NZ_BMTI01000005.1"/>
</dbReference>
<keyword evidence="3" id="KW-1185">Reference proteome</keyword>
<keyword evidence="1" id="KW-0732">Signal</keyword>
<evidence type="ECO:0000313" key="2">
    <source>
        <dbReference type="EMBL" id="MBB4898894.1"/>
    </source>
</evidence>